<proteinExistence type="predicted"/>
<dbReference type="EMBL" id="JAAMPC010000013">
    <property type="protein sequence ID" value="KAG2271740.1"/>
    <property type="molecule type" value="Genomic_DNA"/>
</dbReference>
<dbReference type="OrthoDB" id="10518521at2759"/>
<reference evidence="2 3" key="1">
    <citation type="submission" date="2020-02" db="EMBL/GenBank/DDBJ databases">
        <authorList>
            <person name="Ma Q."/>
            <person name="Huang Y."/>
            <person name="Song X."/>
            <person name="Pei D."/>
        </authorList>
    </citation>
    <scope>NUCLEOTIDE SEQUENCE [LARGE SCALE GENOMIC DNA]</scope>
    <source>
        <strain evidence="2">Sxm20200214</strain>
        <tissue evidence="2">Leaf</tissue>
    </source>
</reference>
<protein>
    <submittedName>
        <fullName evidence="2">Uncharacterized protein</fullName>
    </submittedName>
</protein>
<feature type="compositionally biased region" description="Basic residues" evidence="1">
    <location>
        <begin position="1"/>
        <end position="16"/>
    </location>
</feature>
<sequence>MAQHWPKLRRGPKKTQTKTCDATHVSKPQQRGMTRVRRSHTETAKENHAGDWTAFHRTSPKTEWRFTGPRREQALTQTHHFITFACFHRRASDEKSRPHPETKPSPRRLKSFTHPSYTIIP</sequence>
<dbReference type="AlphaFoldDB" id="A0A8X7U9Y8"/>
<name>A0A8X7U9Y8_BRACI</name>
<evidence type="ECO:0000313" key="2">
    <source>
        <dbReference type="EMBL" id="KAG2271740.1"/>
    </source>
</evidence>
<organism evidence="2 3">
    <name type="scientific">Brassica carinata</name>
    <name type="common">Ethiopian mustard</name>
    <name type="synonym">Abyssinian cabbage</name>
    <dbReference type="NCBI Taxonomy" id="52824"/>
    <lineage>
        <taxon>Eukaryota</taxon>
        <taxon>Viridiplantae</taxon>
        <taxon>Streptophyta</taxon>
        <taxon>Embryophyta</taxon>
        <taxon>Tracheophyta</taxon>
        <taxon>Spermatophyta</taxon>
        <taxon>Magnoliopsida</taxon>
        <taxon>eudicotyledons</taxon>
        <taxon>Gunneridae</taxon>
        <taxon>Pentapetalae</taxon>
        <taxon>rosids</taxon>
        <taxon>malvids</taxon>
        <taxon>Brassicales</taxon>
        <taxon>Brassicaceae</taxon>
        <taxon>Brassiceae</taxon>
        <taxon>Brassica</taxon>
    </lineage>
</organism>
<feature type="region of interest" description="Disordered" evidence="1">
    <location>
        <begin position="1"/>
        <end position="62"/>
    </location>
</feature>
<feature type="region of interest" description="Disordered" evidence="1">
    <location>
        <begin position="88"/>
        <end position="121"/>
    </location>
</feature>
<evidence type="ECO:0000313" key="3">
    <source>
        <dbReference type="Proteomes" id="UP000886595"/>
    </source>
</evidence>
<dbReference type="Proteomes" id="UP000886595">
    <property type="component" value="Unassembled WGS sequence"/>
</dbReference>
<keyword evidence="3" id="KW-1185">Reference proteome</keyword>
<feature type="compositionally biased region" description="Basic and acidic residues" evidence="1">
    <location>
        <begin position="90"/>
        <end position="104"/>
    </location>
</feature>
<gene>
    <name evidence="2" type="ORF">Bca52824_066295</name>
</gene>
<comment type="caution">
    <text evidence="2">The sequence shown here is derived from an EMBL/GenBank/DDBJ whole genome shotgun (WGS) entry which is preliminary data.</text>
</comment>
<accession>A0A8X7U9Y8</accession>
<feature type="compositionally biased region" description="Basic and acidic residues" evidence="1">
    <location>
        <begin position="39"/>
        <end position="49"/>
    </location>
</feature>
<evidence type="ECO:0000256" key="1">
    <source>
        <dbReference type="SAM" id="MobiDB-lite"/>
    </source>
</evidence>